<dbReference type="RefSeq" id="WP_128213398.1">
    <property type="nucleotide sequence ID" value="NZ_CP025746.1"/>
</dbReference>
<dbReference type="EMBL" id="CP025746">
    <property type="protein sequence ID" value="QAA32611.1"/>
    <property type="molecule type" value="Genomic_DNA"/>
</dbReference>
<proteinExistence type="inferred from homology"/>
<dbReference type="OrthoDB" id="9772630at2"/>
<feature type="transmembrane region" description="Helical" evidence="3">
    <location>
        <begin position="372"/>
        <end position="391"/>
    </location>
</feature>
<dbReference type="PANTHER" id="PTHR22550">
    <property type="entry name" value="SPORE GERMINATION PROTEIN"/>
    <property type="match status" value="1"/>
</dbReference>
<feature type="transmembrane region" description="Helical" evidence="3">
    <location>
        <begin position="403"/>
        <end position="431"/>
    </location>
</feature>
<evidence type="ECO:0000256" key="1">
    <source>
        <dbReference type="ARBA" id="ARBA00005278"/>
    </source>
</evidence>
<dbReference type="PANTHER" id="PTHR22550:SF5">
    <property type="entry name" value="LEUCINE ZIPPER PROTEIN 4"/>
    <property type="match status" value="1"/>
</dbReference>
<dbReference type="AlphaFoldDB" id="A0A3R5TG23"/>
<reference evidence="4 5" key="1">
    <citation type="submission" date="2018-01" db="EMBL/GenBank/DDBJ databases">
        <title>Genome Sequencing and Assembly of Anaerobacter polyendosporus strain CT4.</title>
        <authorList>
            <person name="Tachaapaikoon C."/>
            <person name="Sutheeworapong S."/>
            <person name="Jenjaroenpun P."/>
            <person name="Wongsurawat T."/>
            <person name="Nookeaw I."/>
            <person name="Cheawchanlertfa P."/>
            <person name="Kosugi A."/>
            <person name="Cheevadhanarak S."/>
            <person name="Ratanakhanokchai K."/>
        </authorList>
    </citation>
    <scope>NUCLEOTIDE SEQUENCE [LARGE SCALE GENOMIC DNA]</scope>
    <source>
        <strain evidence="4 5">CT4</strain>
    </source>
</reference>
<keyword evidence="2 3" id="KW-0472">Membrane</keyword>
<name>A0A3R5TG23_9CLOT</name>
<comment type="similarity">
    <text evidence="1">Belongs to the GerABKA family.</text>
</comment>
<keyword evidence="5" id="KW-1185">Reference proteome</keyword>
<keyword evidence="3" id="KW-1133">Transmembrane helix</keyword>
<dbReference type="PIRSF" id="PIRSF005690">
    <property type="entry name" value="GerBA"/>
    <property type="match status" value="1"/>
</dbReference>
<organism evidence="4 5">
    <name type="scientific">Clostridium manihotivorum</name>
    <dbReference type="NCBI Taxonomy" id="2320868"/>
    <lineage>
        <taxon>Bacteria</taxon>
        <taxon>Bacillati</taxon>
        <taxon>Bacillota</taxon>
        <taxon>Clostridia</taxon>
        <taxon>Eubacteriales</taxon>
        <taxon>Clostridiaceae</taxon>
        <taxon>Clostridium</taxon>
    </lineage>
</organism>
<evidence type="ECO:0000256" key="3">
    <source>
        <dbReference type="SAM" id="Phobius"/>
    </source>
</evidence>
<evidence type="ECO:0000256" key="2">
    <source>
        <dbReference type="ARBA" id="ARBA00023136"/>
    </source>
</evidence>
<dbReference type="KEGG" id="cmah:C1I91_13725"/>
<dbReference type="InterPro" id="IPR004995">
    <property type="entry name" value="Spore_Ger"/>
</dbReference>
<dbReference type="GO" id="GO:0016020">
    <property type="term" value="C:membrane"/>
    <property type="evidence" value="ECO:0007669"/>
    <property type="project" value="InterPro"/>
</dbReference>
<dbReference type="Proteomes" id="UP000286268">
    <property type="component" value="Chromosome"/>
</dbReference>
<sequence>MEENINKNIIIKDIDNALVDCPDIVKKKVYIENKYEALFIYVNEMVDYNLMQRDFIKPLINMTLEQLSNEMNVNNVPSSEIKLLHATSEIIESITSGSIVFVCDKIPYAIASLNLLYEKRAIDEPVTEKNIRGSHEGFVEPIDINMSILRRAIKNNDLKFKIVVLGRRTKQTAAIAYINGIANMDLVNSTFEKIRSIDSDGVPVVGFIEQKIISSPNSVFPQFISTERPDKAVASLLEGRLVIMLNGTPRVIIAPVSFFSFFQAMDDYAFMWVSGSFYRLLRIIAFTIALLLPSMYIAIISFHYYAVPLSLLISLAESRSKVPFPPIIEALMLEFTVDMIREAAIRLPTYVGTAISVVAGLIIGQAAVEAGIVSNLLIIIVAVTAVASYTLPSQDMATAIRILRFAYMILASIFGIIAIVMCFALTMAHLIKLESLGQPYFQPVVPLKKYDLKDSFLRIPFKFLKKRTSMTKTKNKFRGGE</sequence>
<dbReference type="InterPro" id="IPR050768">
    <property type="entry name" value="UPF0353/GerABKA_families"/>
</dbReference>
<accession>A0A3R5TG23</accession>
<feature type="transmembrane region" description="Helical" evidence="3">
    <location>
        <begin position="347"/>
        <end position="366"/>
    </location>
</feature>
<dbReference type="GO" id="GO:0009847">
    <property type="term" value="P:spore germination"/>
    <property type="evidence" value="ECO:0007669"/>
    <property type="project" value="InterPro"/>
</dbReference>
<evidence type="ECO:0000313" key="4">
    <source>
        <dbReference type="EMBL" id="QAA32611.1"/>
    </source>
</evidence>
<feature type="transmembrane region" description="Helical" evidence="3">
    <location>
        <begin position="280"/>
        <end position="302"/>
    </location>
</feature>
<gene>
    <name evidence="4" type="ORF">C1I91_13725</name>
</gene>
<evidence type="ECO:0000313" key="5">
    <source>
        <dbReference type="Proteomes" id="UP000286268"/>
    </source>
</evidence>
<keyword evidence="3" id="KW-0812">Transmembrane</keyword>
<dbReference type="Pfam" id="PF03323">
    <property type="entry name" value="GerA"/>
    <property type="match status" value="1"/>
</dbReference>
<protein>
    <submittedName>
        <fullName evidence="4">Spore germination protein</fullName>
    </submittedName>
</protein>